<evidence type="ECO:0000313" key="2">
    <source>
        <dbReference type="EMBL" id="TGZ77811.1"/>
    </source>
</evidence>
<name>A0A4S2MLA4_9PEZI</name>
<dbReference type="AlphaFoldDB" id="A0A4S2MLA4"/>
<dbReference type="GO" id="GO:0003677">
    <property type="term" value="F:DNA binding"/>
    <property type="evidence" value="ECO:0007669"/>
    <property type="project" value="InterPro"/>
</dbReference>
<keyword evidence="3" id="KW-1185">Reference proteome</keyword>
<feature type="region of interest" description="Disordered" evidence="1">
    <location>
        <begin position="168"/>
        <end position="278"/>
    </location>
</feature>
<evidence type="ECO:0000256" key="1">
    <source>
        <dbReference type="SAM" id="MobiDB-lite"/>
    </source>
</evidence>
<proteinExistence type="predicted"/>
<gene>
    <name evidence="2" type="ORF">EX30DRAFT_343720</name>
</gene>
<feature type="compositionally biased region" description="Low complexity" evidence="1">
    <location>
        <begin position="255"/>
        <end position="278"/>
    </location>
</feature>
<dbReference type="Proteomes" id="UP000298138">
    <property type="component" value="Unassembled WGS sequence"/>
</dbReference>
<dbReference type="STRING" id="341454.A0A4S2MLA4"/>
<dbReference type="InterPro" id="IPR017956">
    <property type="entry name" value="AT_hook_DNA-bd_motif"/>
</dbReference>
<accession>A0A4S2MLA4</accession>
<feature type="compositionally biased region" description="Basic and acidic residues" evidence="1">
    <location>
        <begin position="306"/>
        <end position="320"/>
    </location>
</feature>
<feature type="compositionally biased region" description="Low complexity" evidence="1">
    <location>
        <begin position="347"/>
        <end position="361"/>
    </location>
</feature>
<feature type="compositionally biased region" description="Acidic residues" evidence="1">
    <location>
        <begin position="375"/>
        <end position="394"/>
    </location>
</feature>
<feature type="region of interest" description="Disordered" evidence="1">
    <location>
        <begin position="347"/>
        <end position="420"/>
    </location>
</feature>
<sequence>MLSQLRTAVVPPLRPPYPPPSAPSASSLPIPHHHTPVASNTLPPGHSAPGRAILPKSQPHPPPAPPSQPSAPSSFSNSTQPSPFAPSLPPSNLWASVNQDAFLEDSEDTEDTMPGGSSSASTWTDAEKIALLVEILRDCEAAPNWRNITLPQGRNVIEAQHVFSFLISSPPNSPQAAPAQTPSRPTTASSAPRKRSAPPTPIIPGQEPFKKKRGRPSKADLLAREQAAAAAATPGTTAPPAPQFTPQMYTPDNGAASTTPAIAPASASATTPAAAAPTAPVLPVEATLAASLALSPPLKRKRGRPSKADLEERRRREQEVARLAAQLTQSHVTAAANNAQAGAMMNTTTATTSSSTAAGAGVAKMPATSTKADPDAGDDEEDEEDVEMEDAENEETGKTRPEPETQESPDEDSDNSPGDD</sequence>
<feature type="region of interest" description="Disordered" evidence="1">
    <location>
        <begin position="1"/>
        <end position="122"/>
    </location>
</feature>
<feature type="compositionally biased region" description="Low complexity" evidence="1">
    <location>
        <begin position="226"/>
        <end position="236"/>
    </location>
</feature>
<dbReference type="Pfam" id="PF02178">
    <property type="entry name" value="AT_hook"/>
    <property type="match status" value="2"/>
</dbReference>
<protein>
    <submittedName>
        <fullName evidence="2">Uncharacterized protein</fullName>
    </submittedName>
</protein>
<feature type="compositionally biased region" description="Pro residues" evidence="1">
    <location>
        <begin position="58"/>
        <end position="69"/>
    </location>
</feature>
<feature type="compositionally biased region" description="Low complexity" evidence="1">
    <location>
        <begin position="168"/>
        <end position="191"/>
    </location>
</feature>
<dbReference type="OrthoDB" id="5371646at2759"/>
<dbReference type="EMBL" id="ML220148">
    <property type="protein sequence ID" value="TGZ77811.1"/>
    <property type="molecule type" value="Genomic_DNA"/>
</dbReference>
<feature type="region of interest" description="Disordered" evidence="1">
    <location>
        <begin position="292"/>
        <end position="320"/>
    </location>
</feature>
<feature type="compositionally biased region" description="Acidic residues" evidence="1">
    <location>
        <begin position="404"/>
        <end position="420"/>
    </location>
</feature>
<evidence type="ECO:0000313" key="3">
    <source>
        <dbReference type="Proteomes" id="UP000298138"/>
    </source>
</evidence>
<dbReference type="SMART" id="SM00384">
    <property type="entry name" value="AT_hook"/>
    <property type="match status" value="2"/>
</dbReference>
<feature type="compositionally biased region" description="Low complexity" evidence="1">
    <location>
        <begin position="70"/>
        <end position="82"/>
    </location>
</feature>
<reference evidence="2 3" key="1">
    <citation type="submission" date="2019-04" db="EMBL/GenBank/DDBJ databases">
        <title>Comparative genomics and transcriptomics to analyze fruiting body development in filamentous ascomycetes.</title>
        <authorList>
            <consortium name="DOE Joint Genome Institute"/>
            <person name="Lutkenhaus R."/>
            <person name="Traeger S."/>
            <person name="Breuer J."/>
            <person name="Kuo A."/>
            <person name="Lipzen A."/>
            <person name="Pangilinan J."/>
            <person name="Dilworth D."/>
            <person name="Sandor L."/>
            <person name="Poggeler S."/>
            <person name="Barry K."/>
            <person name="Grigoriev I.V."/>
            <person name="Nowrousian M."/>
        </authorList>
    </citation>
    <scope>NUCLEOTIDE SEQUENCE [LARGE SCALE GENOMIC DNA]</scope>
    <source>
        <strain evidence="2 3">CBS 389.68</strain>
    </source>
</reference>
<dbReference type="InParanoid" id="A0A4S2MLA4"/>
<organism evidence="2 3">
    <name type="scientific">Ascodesmis nigricans</name>
    <dbReference type="NCBI Taxonomy" id="341454"/>
    <lineage>
        <taxon>Eukaryota</taxon>
        <taxon>Fungi</taxon>
        <taxon>Dikarya</taxon>
        <taxon>Ascomycota</taxon>
        <taxon>Pezizomycotina</taxon>
        <taxon>Pezizomycetes</taxon>
        <taxon>Pezizales</taxon>
        <taxon>Ascodesmidaceae</taxon>
        <taxon>Ascodesmis</taxon>
    </lineage>
</organism>
<feature type="compositionally biased region" description="Acidic residues" evidence="1">
    <location>
        <begin position="102"/>
        <end position="111"/>
    </location>
</feature>
<feature type="compositionally biased region" description="Pro residues" evidence="1">
    <location>
        <begin position="12"/>
        <end position="22"/>
    </location>
</feature>